<dbReference type="GO" id="GO:0015221">
    <property type="term" value="F:lipopolysaccharide transmembrane transporter activity"/>
    <property type="evidence" value="ECO:0007669"/>
    <property type="project" value="InterPro"/>
</dbReference>
<dbReference type="GO" id="GO:0030288">
    <property type="term" value="C:outer membrane-bounded periplasmic space"/>
    <property type="evidence" value="ECO:0007669"/>
    <property type="project" value="TreeGrafter"/>
</dbReference>
<comment type="subunit">
    <text evidence="6">Component of the lipopolysaccharide transport and assembly complex. Interacts with LptA and the LptBFG transporter complex.</text>
</comment>
<accession>A0AAV2VLL2</accession>
<dbReference type="Gene3D" id="2.60.450.10">
    <property type="entry name" value="Lipopolysaccharide (LPS) transport protein A like domain"/>
    <property type="match status" value="1"/>
</dbReference>
<proteinExistence type="inferred from homology"/>
<dbReference type="AlphaFoldDB" id="A0AAV2VLL2"/>
<keyword evidence="1 6" id="KW-1003">Cell membrane</keyword>
<dbReference type="Proteomes" id="UP000018211">
    <property type="component" value="Unassembled WGS sequence"/>
</dbReference>
<dbReference type="PANTHER" id="PTHR37481">
    <property type="entry name" value="LIPOPOLYSACCHARIDE EXPORT SYSTEM PROTEIN LPTC"/>
    <property type="match status" value="1"/>
</dbReference>
<evidence type="ECO:0000256" key="4">
    <source>
        <dbReference type="ARBA" id="ARBA00022989"/>
    </source>
</evidence>
<comment type="subcellular location">
    <subcellularLocation>
        <location evidence="6">Cell inner membrane</location>
        <topology evidence="6">Single-pass membrane protein</topology>
    </subcellularLocation>
</comment>
<name>A0AAV2VLL2_9VIBR</name>
<evidence type="ECO:0000256" key="3">
    <source>
        <dbReference type="ARBA" id="ARBA00022692"/>
    </source>
</evidence>
<dbReference type="GO" id="GO:0043165">
    <property type="term" value="P:Gram-negative-bacterium-type cell outer membrane assembly"/>
    <property type="evidence" value="ECO:0007669"/>
    <property type="project" value="UniProtKB-UniRule"/>
</dbReference>
<dbReference type="PROSITE" id="PS51257">
    <property type="entry name" value="PROKAR_LIPOPROTEIN"/>
    <property type="match status" value="1"/>
</dbReference>
<dbReference type="GO" id="GO:0017089">
    <property type="term" value="F:glycolipid transfer activity"/>
    <property type="evidence" value="ECO:0007669"/>
    <property type="project" value="TreeGrafter"/>
</dbReference>
<evidence type="ECO:0000256" key="7">
    <source>
        <dbReference type="PIRNR" id="PIRNR028513"/>
    </source>
</evidence>
<reference evidence="8 9" key="1">
    <citation type="journal article" date="2013" name="ISME J.">
        <title>Comparative genomics of pathogenic lineages of Vibrio nigripulchritudo identifies virulence-associated traits.</title>
        <authorList>
            <person name="Goudenege D."/>
            <person name="Labreuche Y."/>
            <person name="Krin E."/>
            <person name="Ansquer D."/>
            <person name="Mangenot S."/>
            <person name="Calteau A."/>
            <person name="Medigue C."/>
            <person name="Mazel D."/>
            <person name="Polz M.F."/>
            <person name="Le Roux F."/>
        </authorList>
    </citation>
    <scope>NUCLEOTIDE SEQUENCE [LARGE SCALE GENOMIC DNA]</scope>
    <source>
        <strain evidence="8 9">SOn1</strain>
    </source>
</reference>
<dbReference type="RefSeq" id="WP_022551568.1">
    <property type="nucleotide sequence ID" value="NZ_LK391965.1"/>
</dbReference>
<dbReference type="InterPro" id="IPR026265">
    <property type="entry name" value="LptC"/>
</dbReference>
<dbReference type="GeneID" id="97540009"/>
<gene>
    <name evidence="6" type="primary">lptC</name>
    <name evidence="8" type="ORF">VIBNISOn1_1430018</name>
</gene>
<evidence type="ECO:0000256" key="1">
    <source>
        <dbReference type="ARBA" id="ARBA00022475"/>
    </source>
</evidence>
<dbReference type="EMBL" id="CAOF01000050">
    <property type="protein sequence ID" value="CCO45250.1"/>
    <property type="molecule type" value="Genomic_DNA"/>
</dbReference>
<evidence type="ECO:0000256" key="5">
    <source>
        <dbReference type="ARBA" id="ARBA00023136"/>
    </source>
</evidence>
<dbReference type="HAMAP" id="MF_01915">
    <property type="entry name" value="LPS_assembly_LptC"/>
    <property type="match status" value="1"/>
</dbReference>
<dbReference type="GO" id="GO:0005886">
    <property type="term" value="C:plasma membrane"/>
    <property type="evidence" value="ECO:0007669"/>
    <property type="project" value="UniProtKB-SubCell"/>
</dbReference>
<evidence type="ECO:0000256" key="6">
    <source>
        <dbReference type="HAMAP-Rule" id="MF_01915"/>
    </source>
</evidence>
<comment type="caution">
    <text evidence="8">The sequence shown here is derived from an EMBL/GenBank/DDBJ whole genome shotgun (WGS) entry which is preliminary data.</text>
</comment>
<evidence type="ECO:0000313" key="8">
    <source>
        <dbReference type="EMBL" id="CCO45250.1"/>
    </source>
</evidence>
<protein>
    <recommendedName>
        <fullName evidence="6 7">Lipopolysaccharide export system protein LptC</fullName>
    </recommendedName>
</protein>
<dbReference type="InterPro" id="IPR052363">
    <property type="entry name" value="LPS_export_LptC"/>
</dbReference>
<sequence>MTLPRPIYLVLIFISCWCVYYLYGKSDPEILQVKPNVELPAFSGKDLLNTSYAENGVRNFDIRSNFLDHFAKSGDTVFETLELSVYREGDVREWAITANKGVLNEDNVLTLTGNVLAKNLNPEAGFDSMTTEKLIIELVSKDFNTDEPVKLVGPTFISNGNAMVGNFGDNTATLFNQVQSIYETKTP</sequence>
<comment type="function">
    <text evidence="7">Required for the translocation of lipopolysaccharide (LPS) from the inner membrane to the outer membrane.</text>
</comment>
<dbReference type="PIRSF" id="PIRSF028513">
    <property type="entry name" value="LptC"/>
    <property type="match status" value="1"/>
</dbReference>
<keyword evidence="3 6" id="KW-0812">Transmembrane</keyword>
<evidence type="ECO:0000313" key="9">
    <source>
        <dbReference type="Proteomes" id="UP000018211"/>
    </source>
</evidence>
<comment type="function">
    <text evidence="6">Involved in the assembly of lipopolysaccharide (LPS). Required for the translocation of LPS from the inner membrane to the outer membrane. Facilitates the transfer of LPS from the inner membrane to the periplasmic protein LptA. Could be a docking site for LptA.</text>
</comment>
<keyword evidence="5 6" id="KW-0472">Membrane</keyword>
<dbReference type="NCBIfam" id="TIGR04409">
    <property type="entry name" value="LptC_YrbK"/>
    <property type="match status" value="1"/>
</dbReference>
<keyword evidence="4 6" id="KW-1133">Transmembrane helix</keyword>
<keyword evidence="2 6" id="KW-0997">Cell inner membrane</keyword>
<organism evidence="8 9">
    <name type="scientific">Vibrio nigripulchritudo SOn1</name>
    <dbReference type="NCBI Taxonomy" id="1238450"/>
    <lineage>
        <taxon>Bacteria</taxon>
        <taxon>Pseudomonadati</taxon>
        <taxon>Pseudomonadota</taxon>
        <taxon>Gammaproteobacteria</taxon>
        <taxon>Vibrionales</taxon>
        <taxon>Vibrionaceae</taxon>
        <taxon>Vibrio</taxon>
    </lineage>
</organism>
<comment type="similarity">
    <text evidence="6 7">Belongs to the LptC family.</text>
</comment>
<dbReference type="Pfam" id="PF06835">
    <property type="entry name" value="LptC"/>
    <property type="match status" value="1"/>
</dbReference>
<dbReference type="InterPro" id="IPR010664">
    <property type="entry name" value="LipoPS_assembly_LptC-rel"/>
</dbReference>
<evidence type="ECO:0000256" key="2">
    <source>
        <dbReference type="ARBA" id="ARBA00022519"/>
    </source>
</evidence>
<feature type="transmembrane region" description="Helical" evidence="6">
    <location>
        <begin position="6"/>
        <end position="23"/>
    </location>
</feature>
<dbReference type="PANTHER" id="PTHR37481:SF1">
    <property type="entry name" value="LIPOPOLYSACCHARIDE EXPORT SYSTEM PROTEIN LPTC"/>
    <property type="match status" value="1"/>
</dbReference>